<organism evidence="1 2">
    <name type="scientific">Zootermopsis nevadensis</name>
    <name type="common">Dampwood termite</name>
    <dbReference type="NCBI Taxonomy" id="136037"/>
    <lineage>
        <taxon>Eukaryota</taxon>
        <taxon>Metazoa</taxon>
        <taxon>Ecdysozoa</taxon>
        <taxon>Arthropoda</taxon>
        <taxon>Hexapoda</taxon>
        <taxon>Insecta</taxon>
        <taxon>Pterygota</taxon>
        <taxon>Neoptera</taxon>
        <taxon>Polyneoptera</taxon>
        <taxon>Dictyoptera</taxon>
        <taxon>Blattodea</taxon>
        <taxon>Blattoidea</taxon>
        <taxon>Termitoidae</taxon>
        <taxon>Termopsidae</taxon>
        <taxon>Zootermopsis</taxon>
    </lineage>
</organism>
<dbReference type="InParanoid" id="A0A067RSC5"/>
<dbReference type="Proteomes" id="UP000027135">
    <property type="component" value="Unassembled WGS sequence"/>
</dbReference>
<protein>
    <submittedName>
        <fullName evidence="1">Uncharacterized protein</fullName>
    </submittedName>
</protein>
<proteinExistence type="predicted"/>
<evidence type="ECO:0000313" key="1">
    <source>
        <dbReference type="EMBL" id="KDR22714.1"/>
    </source>
</evidence>
<dbReference type="AlphaFoldDB" id="A0A067RSC5"/>
<name>A0A067RSC5_ZOONE</name>
<dbReference type="EMBL" id="KK852497">
    <property type="protein sequence ID" value="KDR22714.1"/>
    <property type="molecule type" value="Genomic_DNA"/>
</dbReference>
<accession>A0A067RSC5</accession>
<evidence type="ECO:0000313" key="2">
    <source>
        <dbReference type="Proteomes" id="UP000027135"/>
    </source>
</evidence>
<gene>
    <name evidence="1" type="ORF">L798_01004</name>
</gene>
<keyword evidence="2" id="KW-1185">Reference proteome</keyword>
<sequence length="101" mass="11132">MLLLHVQVTVQELIVCLLVTAQGLSILLRVNNLVTKEGVVGKRVGQYIKSIPCLEFLKAGGTRRHQQGMTGGKTLTEGLRVGQMVMNSRNDLHKFSSFIRG</sequence>
<reference evidence="1 2" key="1">
    <citation type="journal article" date="2014" name="Nat. Commun.">
        <title>Molecular traces of alternative social organization in a termite genome.</title>
        <authorList>
            <person name="Terrapon N."/>
            <person name="Li C."/>
            <person name="Robertson H.M."/>
            <person name="Ji L."/>
            <person name="Meng X."/>
            <person name="Booth W."/>
            <person name="Chen Z."/>
            <person name="Childers C.P."/>
            <person name="Glastad K.M."/>
            <person name="Gokhale K."/>
            <person name="Gowin J."/>
            <person name="Gronenberg W."/>
            <person name="Hermansen R.A."/>
            <person name="Hu H."/>
            <person name="Hunt B.G."/>
            <person name="Huylmans A.K."/>
            <person name="Khalil S.M."/>
            <person name="Mitchell R.D."/>
            <person name="Munoz-Torres M.C."/>
            <person name="Mustard J.A."/>
            <person name="Pan H."/>
            <person name="Reese J.T."/>
            <person name="Scharf M.E."/>
            <person name="Sun F."/>
            <person name="Vogel H."/>
            <person name="Xiao J."/>
            <person name="Yang W."/>
            <person name="Yang Z."/>
            <person name="Yang Z."/>
            <person name="Zhou J."/>
            <person name="Zhu J."/>
            <person name="Brent C.S."/>
            <person name="Elsik C.G."/>
            <person name="Goodisman M.A."/>
            <person name="Liberles D.A."/>
            <person name="Roe R.M."/>
            <person name="Vargo E.L."/>
            <person name="Vilcinskas A."/>
            <person name="Wang J."/>
            <person name="Bornberg-Bauer E."/>
            <person name="Korb J."/>
            <person name="Zhang G."/>
            <person name="Liebig J."/>
        </authorList>
    </citation>
    <scope>NUCLEOTIDE SEQUENCE [LARGE SCALE GENOMIC DNA]</scope>
    <source>
        <tissue evidence="1">Whole organism</tissue>
    </source>
</reference>